<dbReference type="SFLD" id="SFLDS00029">
    <property type="entry name" value="Radical_SAM"/>
    <property type="match status" value="1"/>
</dbReference>
<dbReference type="SFLD" id="SFLDG01084">
    <property type="entry name" value="Uncharacterised_Radical_SAM_Su"/>
    <property type="match status" value="1"/>
</dbReference>
<dbReference type="Gene3D" id="3.80.30.30">
    <property type="match status" value="1"/>
</dbReference>
<accession>A0A1E3A945</accession>
<keyword evidence="1" id="KW-0479">Metal-binding</keyword>
<dbReference type="SMART" id="SM00729">
    <property type="entry name" value="Elp3"/>
    <property type="match status" value="1"/>
</dbReference>
<organism evidence="5 6">
    <name type="scientific">Eisenbergiella tayi</name>
    <dbReference type="NCBI Taxonomy" id="1432052"/>
    <lineage>
        <taxon>Bacteria</taxon>
        <taxon>Bacillati</taxon>
        <taxon>Bacillota</taxon>
        <taxon>Clostridia</taxon>
        <taxon>Lachnospirales</taxon>
        <taxon>Lachnospiraceae</taxon>
        <taxon>Eisenbergiella</taxon>
    </lineage>
</organism>
<proteinExistence type="predicted"/>
<evidence type="ECO:0000256" key="3">
    <source>
        <dbReference type="ARBA" id="ARBA00023014"/>
    </source>
</evidence>
<dbReference type="CDD" id="cd01335">
    <property type="entry name" value="Radical_SAM"/>
    <property type="match status" value="1"/>
</dbReference>
<feature type="domain" description="Radical SAM core" evidence="4">
    <location>
        <begin position="38"/>
        <end position="276"/>
    </location>
</feature>
<sequence length="319" mass="36570">MAAVCLKMPWVSVCSMWEWLNLEYIPAKTIVTKAKSSHWFGIDYNMNIYRGCCHGCIYCDSRSDCYRITDFDKVRAKEDALRIIRDDLRRKVKTGVVGTGAMSDPYNSFEKTEELTRHALELVDAFGFGTAIATKSDLITRDIDILSEIKEHSPVLCKITVTAAEDSLSSLVEPGVCPSSARFEAVRRLSEAGIFSGILLMPVLPFLEDNKENITAIVQKAHEAGARFIYAEFGMTLRENQRIWYYDKLKEIFPEEDYVSRYQKRYGSRYRCGSPRAAQLWKLFQAECEKYGILYDMKSIIRAYKRGYECTQLSLFDGI</sequence>
<dbReference type="InterPro" id="IPR007197">
    <property type="entry name" value="rSAM"/>
</dbReference>
<dbReference type="InterPro" id="IPR040086">
    <property type="entry name" value="MJ0683-like"/>
</dbReference>
<evidence type="ECO:0000259" key="4">
    <source>
        <dbReference type="PROSITE" id="PS51918"/>
    </source>
</evidence>
<dbReference type="SUPFAM" id="SSF102114">
    <property type="entry name" value="Radical SAM enzymes"/>
    <property type="match status" value="1"/>
</dbReference>
<dbReference type="Pfam" id="PF04055">
    <property type="entry name" value="Radical_SAM"/>
    <property type="match status" value="1"/>
</dbReference>
<dbReference type="PATRIC" id="fig|1432052.4.peg.1001"/>
<dbReference type="GO" id="GO:0046872">
    <property type="term" value="F:metal ion binding"/>
    <property type="evidence" value="ECO:0007669"/>
    <property type="project" value="UniProtKB-KW"/>
</dbReference>
<dbReference type="GO" id="GO:0003824">
    <property type="term" value="F:catalytic activity"/>
    <property type="evidence" value="ECO:0007669"/>
    <property type="project" value="InterPro"/>
</dbReference>
<reference evidence="5 6" key="1">
    <citation type="submission" date="2016-07" db="EMBL/GenBank/DDBJ databases">
        <title>Characterization of isolates of Eisenbergiella tayi derived from blood cultures, using whole genome sequencing.</title>
        <authorList>
            <person name="Burdz T."/>
            <person name="Wiebe D."/>
            <person name="Huynh C."/>
            <person name="Bernard K."/>
        </authorList>
    </citation>
    <scope>NUCLEOTIDE SEQUENCE [LARGE SCALE GENOMIC DNA]</scope>
    <source>
        <strain evidence="5 6">NML 110608</strain>
    </source>
</reference>
<dbReference type="InterPro" id="IPR058240">
    <property type="entry name" value="rSAM_sf"/>
</dbReference>
<evidence type="ECO:0000256" key="1">
    <source>
        <dbReference type="ARBA" id="ARBA00022723"/>
    </source>
</evidence>
<keyword evidence="3" id="KW-0411">Iron-sulfur</keyword>
<dbReference type="EMBL" id="MCGH01000002">
    <property type="protein sequence ID" value="ODM05007.1"/>
    <property type="molecule type" value="Genomic_DNA"/>
</dbReference>
<dbReference type="AlphaFoldDB" id="A0A1E3A945"/>
<dbReference type="PANTHER" id="PTHR43432:SF5">
    <property type="entry name" value="ELP3_MIAA_NIFB-LIKE RADICAL SAM CORE DOMAIN-CONTAINING PROTEIN"/>
    <property type="match status" value="1"/>
</dbReference>
<dbReference type="PROSITE" id="PS51918">
    <property type="entry name" value="RADICAL_SAM"/>
    <property type="match status" value="1"/>
</dbReference>
<protein>
    <submittedName>
        <fullName evidence="5">Radical SAM superfamily protein</fullName>
    </submittedName>
</protein>
<dbReference type="InterPro" id="IPR006638">
    <property type="entry name" value="Elp3/MiaA/NifB-like_rSAM"/>
</dbReference>
<dbReference type="Proteomes" id="UP000094067">
    <property type="component" value="Unassembled WGS sequence"/>
</dbReference>
<dbReference type="GO" id="GO:0051536">
    <property type="term" value="F:iron-sulfur cluster binding"/>
    <property type="evidence" value="ECO:0007669"/>
    <property type="project" value="UniProtKB-KW"/>
</dbReference>
<gene>
    <name evidence="5" type="ORF">BEI61_00890</name>
</gene>
<evidence type="ECO:0000256" key="2">
    <source>
        <dbReference type="ARBA" id="ARBA00023004"/>
    </source>
</evidence>
<comment type="caution">
    <text evidence="5">The sequence shown here is derived from an EMBL/GenBank/DDBJ whole genome shotgun (WGS) entry which is preliminary data.</text>
</comment>
<dbReference type="PANTHER" id="PTHR43432">
    <property type="entry name" value="SLR0285 PROTEIN"/>
    <property type="match status" value="1"/>
</dbReference>
<evidence type="ECO:0000313" key="6">
    <source>
        <dbReference type="Proteomes" id="UP000094067"/>
    </source>
</evidence>
<evidence type="ECO:0000313" key="5">
    <source>
        <dbReference type="EMBL" id="ODM05007.1"/>
    </source>
</evidence>
<name>A0A1E3A945_9FIRM</name>
<keyword evidence="2" id="KW-0408">Iron</keyword>